<dbReference type="PROSITE" id="PS50157">
    <property type="entry name" value="ZINC_FINGER_C2H2_2"/>
    <property type="match status" value="4"/>
</dbReference>
<dbReference type="SUPFAM" id="SSF57667">
    <property type="entry name" value="beta-beta-alpha zinc fingers"/>
    <property type="match status" value="2"/>
</dbReference>
<dbReference type="OrthoDB" id="654211at2759"/>
<dbReference type="Pfam" id="PF00096">
    <property type="entry name" value="zf-C2H2"/>
    <property type="match status" value="4"/>
</dbReference>
<dbReference type="FunFam" id="3.30.160.60:FF:000072">
    <property type="entry name" value="zinc finger protein 143 isoform X1"/>
    <property type="match status" value="1"/>
</dbReference>
<evidence type="ECO:0000259" key="8">
    <source>
        <dbReference type="PROSITE" id="PS50157"/>
    </source>
</evidence>
<dbReference type="InterPro" id="IPR036236">
    <property type="entry name" value="Znf_C2H2_sf"/>
</dbReference>
<evidence type="ECO:0000256" key="7">
    <source>
        <dbReference type="SAM" id="MobiDB-lite"/>
    </source>
</evidence>
<keyword evidence="4" id="KW-0862">Zinc</keyword>
<feature type="domain" description="C2H2-type" evidence="8">
    <location>
        <begin position="71"/>
        <end position="100"/>
    </location>
</feature>
<evidence type="ECO:0000256" key="2">
    <source>
        <dbReference type="ARBA" id="ARBA00022737"/>
    </source>
</evidence>
<keyword evidence="1" id="KW-0479">Metal-binding</keyword>
<organism evidence="9 10">
    <name type="scientific">Furculomyces boomerangus</name>
    <dbReference type="NCBI Taxonomy" id="61424"/>
    <lineage>
        <taxon>Eukaryota</taxon>
        <taxon>Fungi</taxon>
        <taxon>Fungi incertae sedis</taxon>
        <taxon>Zoopagomycota</taxon>
        <taxon>Kickxellomycotina</taxon>
        <taxon>Harpellomycetes</taxon>
        <taxon>Harpellales</taxon>
        <taxon>Harpellaceae</taxon>
        <taxon>Furculomyces</taxon>
    </lineage>
</organism>
<dbReference type="GO" id="GO:0005667">
    <property type="term" value="C:transcription regulator complex"/>
    <property type="evidence" value="ECO:0007669"/>
    <property type="project" value="TreeGrafter"/>
</dbReference>
<evidence type="ECO:0000256" key="5">
    <source>
        <dbReference type="ARBA" id="ARBA00023242"/>
    </source>
</evidence>
<accession>A0A2T9XY15</accession>
<keyword evidence="5" id="KW-0539">Nucleus</keyword>
<evidence type="ECO:0000313" key="10">
    <source>
        <dbReference type="Proteomes" id="UP000245699"/>
    </source>
</evidence>
<dbReference type="FunFam" id="3.30.160.60:FF:000125">
    <property type="entry name" value="Putative zinc finger protein 143"/>
    <property type="match status" value="1"/>
</dbReference>
<feature type="domain" description="C2H2-type" evidence="8">
    <location>
        <begin position="41"/>
        <end position="70"/>
    </location>
</feature>
<keyword evidence="3 6" id="KW-0863">Zinc-finger</keyword>
<dbReference type="GO" id="GO:0000785">
    <property type="term" value="C:chromatin"/>
    <property type="evidence" value="ECO:0007669"/>
    <property type="project" value="TreeGrafter"/>
</dbReference>
<comment type="caution">
    <text evidence="9">The sequence shown here is derived from an EMBL/GenBank/DDBJ whole genome shotgun (WGS) entry which is preliminary data.</text>
</comment>
<name>A0A2T9XY15_9FUNG</name>
<dbReference type="AlphaFoldDB" id="A0A2T9XY15"/>
<dbReference type="GO" id="GO:0000978">
    <property type="term" value="F:RNA polymerase II cis-regulatory region sequence-specific DNA binding"/>
    <property type="evidence" value="ECO:0007669"/>
    <property type="project" value="TreeGrafter"/>
</dbReference>
<evidence type="ECO:0000256" key="4">
    <source>
        <dbReference type="ARBA" id="ARBA00022833"/>
    </source>
</evidence>
<evidence type="ECO:0000256" key="3">
    <source>
        <dbReference type="ARBA" id="ARBA00022771"/>
    </source>
</evidence>
<dbReference type="Gene3D" id="3.30.160.60">
    <property type="entry name" value="Classic Zinc Finger"/>
    <property type="match status" value="4"/>
</dbReference>
<feature type="domain" description="C2H2-type" evidence="8">
    <location>
        <begin position="129"/>
        <end position="158"/>
    </location>
</feature>
<proteinExistence type="predicted"/>
<sequence length="225" mass="25824">MNICDLLCSSEFSLSEKTPQKNLSNLLPTHDSLLLPQNKPFKCNWEYCSKNFSRKSDLIRHTRIHTGEKPFTCSWPSCQKSFIQRSALKVHIRTHTGEKPHSCQVCSRSFSDSSSLARHRRIHTGFRPYFCHIPECQKRFTRKTSLKKHLETHPLQHESLSDFSQKTITNLPTYSASVTSLTPLNSPKPLSFSRFSNQILSQSLPTTRNNSPVHSRNNSLSHFSP</sequence>
<dbReference type="GO" id="GO:0000981">
    <property type="term" value="F:DNA-binding transcription factor activity, RNA polymerase II-specific"/>
    <property type="evidence" value="ECO:0007669"/>
    <property type="project" value="UniProtKB-ARBA"/>
</dbReference>
<dbReference type="GO" id="GO:0008270">
    <property type="term" value="F:zinc ion binding"/>
    <property type="evidence" value="ECO:0007669"/>
    <property type="project" value="UniProtKB-KW"/>
</dbReference>
<evidence type="ECO:0000313" key="9">
    <source>
        <dbReference type="EMBL" id="PVU84968.1"/>
    </source>
</evidence>
<dbReference type="GO" id="GO:0031519">
    <property type="term" value="C:PcG protein complex"/>
    <property type="evidence" value="ECO:0007669"/>
    <property type="project" value="TreeGrafter"/>
</dbReference>
<dbReference type="FunFam" id="3.30.160.60:FF:002343">
    <property type="entry name" value="Zinc finger protein 33A"/>
    <property type="match status" value="1"/>
</dbReference>
<dbReference type="STRING" id="61424.A0A2T9XY15"/>
<evidence type="ECO:0000256" key="6">
    <source>
        <dbReference type="PROSITE-ProRule" id="PRU00042"/>
    </source>
</evidence>
<keyword evidence="10" id="KW-1185">Reference proteome</keyword>
<dbReference type="SMART" id="SM00355">
    <property type="entry name" value="ZnF_C2H2"/>
    <property type="match status" value="4"/>
</dbReference>
<protein>
    <recommendedName>
        <fullName evidence="8">C2H2-type domain-containing protein</fullName>
    </recommendedName>
</protein>
<feature type="domain" description="C2H2-type" evidence="8">
    <location>
        <begin position="101"/>
        <end position="128"/>
    </location>
</feature>
<feature type="region of interest" description="Disordered" evidence="7">
    <location>
        <begin position="203"/>
        <end position="225"/>
    </location>
</feature>
<dbReference type="PANTHER" id="PTHR14003">
    <property type="entry name" value="TRANSCRIPTIONAL REPRESSOR PROTEIN YY"/>
    <property type="match status" value="1"/>
</dbReference>
<dbReference type="PANTHER" id="PTHR14003:SF23">
    <property type="entry name" value="ZINC FINGER PROTEIN 143"/>
    <property type="match status" value="1"/>
</dbReference>
<dbReference type="Proteomes" id="UP000245699">
    <property type="component" value="Unassembled WGS sequence"/>
</dbReference>
<reference evidence="9 10" key="1">
    <citation type="journal article" date="2018" name="MBio">
        <title>Comparative Genomics Reveals the Core Gene Toolbox for the Fungus-Insect Symbiosis.</title>
        <authorList>
            <person name="Wang Y."/>
            <person name="Stata M."/>
            <person name="Wang W."/>
            <person name="Stajich J.E."/>
            <person name="White M.M."/>
            <person name="Moncalvo J.M."/>
        </authorList>
    </citation>
    <scope>NUCLEOTIDE SEQUENCE [LARGE SCALE GENOMIC DNA]</scope>
    <source>
        <strain evidence="9 10">AUS-77-4</strain>
    </source>
</reference>
<dbReference type="InterPro" id="IPR013087">
    <property type="entry name" value="Znf_C2H2_type"/>
</dbReference>
<evidence type="ECO:0000256" key="1">
    <source>
        <dbReference type="ARBA" id="ARBA00022723"/>
    </source>
</evidence>
<dbReference type="PROSITE" id="PS00028">
    <property type="entry name" value="ZINC_FINGER_C2H2_1"/>
    <property type="match status" value="4"/>
</dbReference>
<dbReference type="EMBL" id="MBFT01001187">
    <property type="protein sequence ID" value="PVU84968.1"/>
    <property type="molecule type" value="Genomic_DNA"/>
</dbReference>
<gene>
    <name evidence="9" type="ORF">BB559_007272</name>
</gene>
<keyword evidence="2" id="KW-0677">Repeat</keyword>